<dbReference type="STRING" id="1122247.GCA_000379865_02294"/>
<evidence type="ECO:0000313" key="9">
    <source>
        <dbReference type="EMBL" id="EKF21180.1"/>
    </source>
</evidence>
<gene>
    <name evidence="9" type="ORF">C731_4883</name>
</gene>
<dbReference type="Pfam" id="PF13193">
    <property type="entry name" value="AMP-binding_C"/>
    <property type="match status" value="1"/>
</dbReference>
<evidence type="ECO:0000256" key="5">
    <source>
        <dbReference type="ARBA" id="ARBA00069710"/>
    </source>
</evidence>
<dbReference type="AlphaFoldDB" id="K5B9W1"/>
<comment type="caution">
    <text evidence="9">The sequence shown here is derived from an EMBL/GenBank/DDBJ whole genome shotgun (WGS) entry which is preliminary data.</text>
</comment>
<dbReference type="PROSITE" id="PS00455">
    <property type="entry name" value="AMP_BINDING"/>
    <property type="match status" value="1"/>
</dbReference>
<comment type="similarity">
    <text evidence="1">Belongs to the ATP-dependent AMP-binding enzyme family.</text>
</comment>
<evidence type="ECO:0000256" key="2">
    <source>
        <dbReference type="ARBA" id="ARBA00022598"/>
    </source>
</evidence>
<comment type="catalytic activity">
    <reaction evidence="4">
        <text>a long-chain fatty acid + ATP + CoA = a long-chain fatty acyl-CoA + AMP + diphosphate</text>
        <dbReference type="Rhea" id="RHEA:15421"/>
        <dbReference type="ChEBI" id="CHEBI:30616"/>
        <dbReference type="ChEBI" id="CHEBI:33019"/>
        <dbReference type="ChEBI" id="CHEBI:57287"/>
        <dbReference type="ChEBI" id="CHEBI:57560"/>
        <dbReference type="ChEBI" id="CHEBI:83139"/>
        <dbReference type="ChEBI" id="CHEBI:456215"/>
        <dbReference type="EC" id="6.2.1.3"/>
    </reaction>
</comment>
<dbReference type="InterPro" id="IPR045851">
    <property type="entry name" value="AMP-bd_C_sf"/>
</dbReference>
<dbReference type="InterPro" id="IPR042099">
    <property type="entry name" value="ANL_N_sf"/>
</dbReference>
<evidence type="ECO:0000256" key="6">
    <source>
        <dbReference type="ARBA" id="ARBA00076959"/>
    </source>
</evidence>
<dbReference type="Pfam" id="PF00501">
    <property type="entry name" value="AMP-binding"/>
    <property type="match status" value="1"/>
</dbReference>
<dbReference type="InterPro" id="IPR050237">
    <property type="entry name" value="ATP-dep_AMP-bd_enzyme"/>
</dbReference>
<keyword evidence="10" id="KW-1185">Reference proteome</keyword>
<dbReference type="eggNOG" id="COG0318">
    <property type="taxonomic scope" value="Bacteria"/>
</dbReference>
<dbReference type="EMBL" id="AMRA01000156">
    <property type="protein sequence ID" value="EKF21180.1"/>
    <property type="molecule type" value="Genomic_DNA"/>
</dbReference>
<dbReference type="FunFam" id="3.30.300.30:FF:000008">
    <property type="entry name" value="2,3-dihydroxybenzoate-AMP ligase"/>
    <property type="match status" value="1"/>
</dbReference>
<dbReference type="RefSeq" id="WP_005632697.1">
    <property type="nucleotide sequence ID" value="NZ_AMRA01000156.1"/>
</dbReference>
<evidence type="ECO:0000256" key="4">
    <source>
        <dbReference type="ARBA" id="ARBA00036813"/>
    </source>
</evidence>
<keyword evidence="2" id="KW-0436">Ligase</keyword>
<name>K5B9W1_MYCHD</name>
<dbReference type="InterPro" id="IPR020845">
    <property type="entry name" value="AMP-binding_CS"/>
</dbReference>
<dbReference type="InterPro" id="IPR025110">
    <property type="entry name" value="AMP-bd_C"/>
</dbReference>
<protein>
    <recommendedName>
        <fullName evidence="5">Long-chain-fatty-acid--CoA ligase FadD13</fullName>
        <ecNumber evidence="3">6.2.1.3</ecNumber>
    </recommendedName>
    <alternativeName>
        <fullName evidence="6">Fatty acyl-CoA ligase</fullName>
    </alternativeName>
    <alternativeName>
        <fullName evidence="8">Fatty acyl-CoA synthetase</fullName>
    </alternativeName>
    <alternativeName>
        <fullName evidence="7">Very-long-chain fatty-acyl-CoA synthetase</fullName>
    </alternativeName>
</protein>
<dbReference type="OrthoDB" id="9803968at2"/>
<accession>K5B9W1</accession>
<dbReference type="Gene3D" id="3.30.300.30">
    <property type="match status" value="1"/>
</dbReference>
<reference evidence="9 10" key="1">
    <citation type="journal article" date="2012" name="J. Bacteriol.">
        <title>Genome sequence of Mycobacterium hassiacum DSM 44199, a rare source of heat-stable mycobacterial proteins.</title>
        <authorList>
            <person name="Tiago I."/>
            <person name="Maranha A."/>
            <person name="Mendes V."/>
            <person name="Alarico S."/>
            <person name="Moynihan P.J."/>
            <person name="Clarke A.J."/>
            <person name="Macedo-Ribeiro S."/>
            <person name="Pereira P.J."/>
            <person name="Empadinhas N."/>
        </authorList>
    </citation>
    <scope>NUCLEOTIDE SEQUENCE [LARGE SCALE GENOMIC DNA]</scope>
    <source>
        <strain evidence="10">DSM 44199 / CIP 105218 / JCM 12690 / 3849</strain>
    </source>
</reference>
<evidence type="ECO:0000256" key="3">
    <source>
        <dbReference type="ARBA" id="ARBA00026121"/>
    </source>
</evidence>
<dbReference type="EC" id="6.2.1.3" evidence="3"/>
<dbReference type="GO" id="GO:0004467">
    <property type="term" value="F:long-chain fatty acid-CoA ligase activity"/>
    <property type="evidence" value="ECO:0007669"/>
    <property type="project" value="UniProtKB-EC"/>
</dbReference>
<dbReference type="InterPro" id="IPR000873">
    <property type="entry name" value="AMP-dep_synth/lig_dom"/>
</dbReference>
<dbReference type="Proteomes" id="UP000006265">
    <property type="component" value="Unassembled WGS sequence"/>
</dbReference>
<dbReference type="PATRIC" id="fig|1122247.3.peg.4682"/>
<evidence type="ECO:0000256" key="8">
    <source>
        <dbReference type="ARBA" id="ARBA00083882"/>
    </source>
</evidence>
<proteinExistence type="inferred from homology"/>
<dbReference type="PANTHER" id="PTHR43767">
    <property type="entry name" value="LONG-CHAIN-FATTY-ACID--COA LIGASE"/>
    <property type="match status" value="1"/>
</dbReference>
<dbReference type="SUPFAM" id="SSF56801">
    <property type="entry name" value="Acetyl-CoA synthetase-like"/>
    <property type="match status" value="1"/>
</dbReference>
<evidence type="ECO:0000256" key="7">
    <source>
        <dbReference type="ARBA" id="ARBA00080667"/>
    </source>
</evidence>
<dbReference type="PANTHER" id="PTHR43767:SF1">
    <property type="entry name" value="NONRIBOSOMAL PEPTIDE SYNTHASE PES1 (EUROFUNG)-RELATED"/>
    <property type="match status" value="1"/>
</dbReference>
<sequence>MTMLDEFRAAAVAAADRPFLRYFGTVLSYGEVDRLSDALAVALQDNGFGHGDRVALYLQNVPQYVIALLAAWKAGGIAVAINPMLTAGEVAKLLADATPTVLIALDELYSERLAEALAGSSVTRVLSTSALDWQTEQDTRVLPGHRLPVPDGTEDLRALIERHNGDCPDPVTVGDDDVAVLTYTSGTTGKPKGATNTHRNIATGGHTYREWFRLSDADVVLGVAPLFHVTGLTGHIACTVAAQASLVLSYRFHTEVTAELIRRHRVTFTVGAITVFIALGDSAAVEPEDLASLTKIASGGAPIAAATTERFEQRFGSYIHNVYGMTETTAPVLGVPLGSRAPVDPRTQALSVGVPMGGTRVAVLDDDGNPVPPGQLGEIAVRGPQIVPGYWRNEQATNDAIRDGWLRTGDVGYVDEDGWFYLVDRKKDVIVASGYKVWPREVEDVLYTHEAVLEAAVVGVPDPYRGETVKAFVSLRDGCAATPEELIDYCRERLAAYKYPRQVEIVDALPKTVTGKILRRELRERSG</sequence>
<organism evidence="9 10">
    <name type="scientific">Mycolicibacterium hassiacum (strain DSM 44199 / CIP 105218 / JCM 12690 / 3849)</name>
    <name type="common">Mycobacterium hassiacum</name>
    <dbReference type="NCBI Taxonomy" id="1122247"/>
    <lineage>
        <taxon>Bacteria</taxon>
        <taxon>Bacillati</taxon>
        <taxon>Actinomycetota</taxon>
        <taxon>Actinomycetes</taxon>
        <taxon>Mycobacteriales</taxon>
        <taxon>Mycobacteriaceae</taxon>
        <taxon>Mycolicibacterium</taxon>
    </lineage>
</organism>
<evidence type="ECO:0000313" key="10">
    <source>
        <dbReference type="Proteomes" id="UP000006265"/>
    </source>
</evidence>
<dbReference type="Gene3D" id="3.40.50.12780">
    <property type="entry name" value="N-terminal domain of ligase-like"/>
    <property type="match status" value="1"/>
</dbReference>
<evidence type="ECO:0000256" key="1">
    <source>
        <dbReference type="ARBA" id="ARBA00006432"/>
    </source>
</evidence>